<proteinExistence type="predicted"/>
<keyword evidence="1" id="KW-1133">Transmembrane helix</keyword>
<dbReference type="PANTHER" id="PTHR40076">
    <property type="entry name" value="MEMBRANE PROTEIN-RELATED"/>
    <property type="match status" value="1"/>
</dbReference>
<reference evidence="2 3" key="1">
    <citation type="journal article" date="2015" name="Int. J. Syst. Evol. Microbiol.">
        <title>Mariniphaga sediminis sp. nov., isolated from coastal sediment.</title>
        <authorList>
            <person name="Wang F.Q."/>
            <person name="Shen Q.Y."/>
            <person name="Chen G.J."/>
            <person name="Du Z.J."/>
        </authorList>
    </citation>
    <scope>NUCLEOTIDE SEQUENCE [LARGE SCALE GENOMIC DNA]</scope>
    <source>
        <strain evidence="2 3">SY21</strain>
    </source>
</reference>
<dbReference type="PANTHER" id="PTHR40076:SF1">
    <property type="entry name" value="MEMBRANE PROTEIN"/>
    <property type="match status" value="1"/>
</dbReference>
<keyword evidence="3" id="KW-1185">Reference proteome</keyword>
<comment type="caution">
    <text evidence="2">The sequence shown here is derived from an EMBL/GenBank/DDBJ whole genome shotgun (WGS) entry which is preliminary data.</text>
</comment>
<feature type="transmembrane region" description="Helical" evidence="1">
    <location>
        <begin position="70"/>
        <end position="94"/>
    </location>
</feature>
<evidence type="ECO:0008006" key="4">
    <source>
        <dbReference type="Google" id="ProtNLM"/>
    </source>
</evidence>
<dbReference type="AlphaFoldDB" id="A0A399CUM1"/>
<keyword evidence="1" id="KW-0472">Membrane</keyword>
<gene>
    <name evidence="2" type="ORF">D1164_20845</name>
</gene>
<feature type="transmembrane region" description="Helical" evidence="1">
    <location>
        <begin position="38"/>
        <end position="58"/>
    </location>
</feature>
<evidence type="ECO:0000256" key="1">
    <source>
        <dbReference type="SAM" id="Phobius"/>
    </source>
</evidence>
<dbReference type="Proteomes" id="UP000266441">
    <property type="component" value="Unassembled WGS sequence"/>
</dbReference>
<protein>
    <recommendedName>
        <fullName evidence="4">DUF975 family protein</fullName>
    </recommendedName>
</protein>
<organism evidence="2 3">
    <name type="scientific">Mariniphaga sediminis</name>
    <dbReference type="NCBI Taxonomy" id="1628158"/>
    <lineage>
        <taxon>Bacteria</taxon>
        <taxon>Pseudomonadati</taxon>
        <taxon>Bacteroidota</taxon>
        <taxon>Bacteroidia</taxon>
        <taxon>Marinilabiliales</taxon>
        <taxon>Prolixibacteraceae</taxon>
        <taxon>Mariniphaga</taxon>
    </lineage>
</organism>
<accession>A0A399CUM1</accession>
<evidence type="ECO:0000313" key="3">
    <source>
        <dbReference type="Proteomes" id="UP000266441"/>
    </source>
</evidence>
<keyword evidence="1" id="KW-0812">Transmembrane</keyword>
<dbReference type="InterPro" id="IPR010380">
    <property type="entry name" value="DUF975"/>
</dbReference>
<feature type="transmembrane region" description="Helical" evidence="1">
    <location>
        <begin position="185"/>
        <end position="214"/>
    </location>
</feature>
<evidence type="ECO:0000313" key="2">
    <source>
        <dbReference type="EMBL" id="RIH63177.1"/>
    </source>
</evidence>
<sequence length="243" mass="27585">MCENKTKSMKMEKQKYFDLTPSVGGSFSYGWRTIFEKAFLPLLLAVIITGLLNGPVGVNWKSGEGDWFNFVWFVPVALFSMAYGFLFMPVINYGEKYIFLKAMRDEETDLRFLFEGFKTKYLKIVLANLIVFALVIIGLVLFIIPGIIALCRLVFVPYLVMDKELEPMQAVEKSWQMTRGHGWKIFAMAIISVFIFIAGLIVLFVGAIISFMWIHAAFATLYLSVLNQNADENPIPILGVNEA</sequence>
<name>A0A399CUM1_9BACT</name>
<dbReference type="EMBL" id="QWET01000024">
    <property type="protein sequence ID" value="RIH63177.1"/>
    <property type="molecule type" value="Genomic_DNA"/>
</dbReference>
<feature type="transmembrane region" description="Helical" evidence="1">
    <location>
        <begin position="125"/>
        <end position="155"/>
    </location>
</feature>